<dbReference type="GO" id="GO:0004553">
    <property type="term" value="F:hydrolase activity, hydrolyzing O-glycosyl compounds"/>
    <property type="evidence" value="ECO:0007669"/>
    <property type="project" value="InterPro"/>
</dbReference>
<evidence type="ECO:0000256" key="15">
    <source>
        <dbReference type="HAMAP-Rule" id="MF_00685"/>
    </source>
</evidence>
<proteinExistence type="inferred from homology"/>
<dbReference type="NCBIfam" id="TIGR01515">
    <property type="entry name" value="branching_enzym"/>
    <property type="match status" value="1"/>
</dbReference>
<dbReference type="NCBIfam" id="NF008967">
    <property type="entry name" value="PRK12313.1"/>
    <property type="match status" value="1"/>
</dbReference>
<dbReference type="GO" id="GO:0005978">
    <property type="term" value="P:glycogen biosynthetic process"/>
    <property type="evidence" value="ECO:0007669"/>
    <property type="project" value="UniProtKB-UniRule"/>
</dbReference>
<comment type="function">
    <text evidence="15">Catalyzes the formation of the alpha-1,6-glucosidic linkages in glycogen by scission of a 1,4-alpha-linked oligosaccharide from growing alpha-1,4-glucan chains and the subsequent attachment of the oligosaccharide to the alpha-1,6 position.</text>
</comment>
<dbReference type="GO" id="GO:0016301">
    <property type="term" value="F:kinase activity"/>
    <property type="evidence" value="ECO:0007669"/>
    <property type="project" value="UniProtKB-KW"/>
</dbReference>
<dbReference type="SUPFAM" id="SSF56112">
    <property type="entry name" value="Protein kinase-like (PK-like)"/>
    <property type="match status" value="1"/>
</dbReference>
<feature type="domain" description="Glycosyl hydrolase family 13 catalytic" evidence="16">
    <location>
        <begin position="764"/>
        <end position="1115"/>
    </location>
</feature>
<dbReference type="Pfam" id="PF00128">
    <property type="entry name" value="Alpha-amylase"/>
    <property type="match status" value="1"/>
</dbReference>
<dbReference type="Gene3D" id="3.90.1200.10">
    <property type="match status" value="1"/>
</dbReference>
<dbReference type="InterPro" id="IPR054169">
    <property type="entry name" value="GlgB_N"/>
</dbReference>
<evidence type="ECO:0000256" key="4">
    <source>
        <dbReference type="ARBA" id="ARBA00009000"/>
    </source>
</evidence>
<protein>
    <recommendedName>
        <fullName evidence="15">1,4-alpha-glucan branching enzyme GlgB</fullName>
        <ecNumber evidence="15">2.4.1.18</ecNumber>
    </recommendedName>
    <alternativeName>
        <fullName evidence="15">1,4-alpha-D-glucan:1,4-alpha-D-glucan 6-glucosyl-transferase</fullName>
    </alternativeName>
    <alternativeName>
        <fullName evidence="15">Alpha-(1-&gt;4)-glucan branching enzyme</fullName>
    </alternativeName>
    <alternativeName>
        <fullName evidence="15">Glycogen branching enzyme</fullName>
        <shortName evidence="15">BE</shortName>
    </alternativeName>
</protein>
<dbReference type="Pfam" id="PF02922">
    <property type="entry name" value="CBM_48"/>
    <property type="match status" value="1"/>
</dbReference>
<dbReference type="Pfam" id="PF22019">
    <property type="entry name" value="GlgB_N"/>
    <property type="match status" value="1"/>
</dbReference>
<dbReference type="SUPFAM" id="SSF81296">
    <property type="entry name" value="E set domains"/>
    <property type="match status" value="2"/>
</dbReference>
<dbReference type="GO" id="GO:0003844">
    <property type="term" value="F:1,4-alpha-glucan branching enzyme activity"/>
    <property type="evidence" value="ECO:0007669"/>
    <property type="project" value="UniProtKB-UniRule"/>
</dbReference>
<evidence type="ECO:0000256" key="6">
    <source>
        <dbReference type="ARBA" id="ARBA00022600"/>
    </source>
</evidence>
<comment type="similarity">
    <text evidence="3">Belongs to the aminoglycoside phosphotransferase family.</text>
</comment>
<dbReference type="Pfam" id="PF02806">
    <property type="entry name" value="Alpha-amylase_C"/>
    <property type="match status" value="1"/>
</dbReference>
<dbReference type="PANTHER" id="PTHR43651">
    <property type="entry name" value="1,4-ALPHA-GLUCAN-BRANCHING ENZYME"/>
    <property type="match status" value="1"/>
</dbReference>
<dbReference type="GO" id="GO:0043169">
    <property type="term" value="F:cation binding"/>
    <property type="evidence" value="ECO:0007669"/>
    <property type="project" value="InterPro"/>
</dbReference>
<dbReference type="InterPro" id="IPR006048">
    <property type="entry name" value="A-amylase/branching_C"/>
</dbReference>
<evidence type="ECO:0000313" key="17">
    <source>
        <dbReference type="EMBL" id="POH71619.1"/>
    </source>
</evidence>
<dbReference type="InterPro" id="IPR040999">
    <property type="entry name" value="Mak_N_cap"/>
</dbReference>
<dbReference type="CDD" id="cd02855">
    <property type="entry name" value="E_set_GBE_prok_N"/>
    <property type="match status" value="1"/>
</dbReference>
<keyword evidence="11" id="KW-0067">ATP-binding</keyword>
<gene>
    <name evidence="15" type="primary">glgB</name>
    <name evidence="17" type="ORF">CVS27_19970</name>
</gene>
<dbReference type="SUPFAM" id="SSF51445">
    <property type="entry name" value="(Trans)glycosidases"/>
    <property type="match status" value="1"/>
</dbReference>
<feature type="active site" description="Nucleophile" evidence="15">
    <location>
        <position position="916"/>
    </location>
</feature>
<comment type="similarity">
    <text evidence="4 15">Belongs to the glycosyl hydrolase 13 family. GlgB subfamily.</text>
</comment>
<evidence type="ECO:0000256" key="8">
    <source>
        <dbReference type="ARBA" id="ARBA00022679"/>
    </source>
</evidence>
<comment type="subunit">
    <text evidence="5 15">Monomer.</text>
</comment>
<sequence length="1237" mass="135353">MTATLIDLLAAWLPAQRWYPRKGAAGRGAQLSIADSFELPSLDSCVSLHVLLVEVAFPGRDIASGTQQAPYDAGASLTLHVPLSFHRNSTIALTNGSDVSQVVGSGVALPPESALLGTVAAGTGSGRQWPGGRVYDGLADPAFMRAWLVQLNRGELAPAQGAQRLRVWRNPELVTLAAEAVTHVRVVTSEQSNSSVIFQLGERQLIAKFFRVLHPGKHPEVEIGEAFASLATDGQEFSVPALQAAVSYGTGSVALFVIHDFVPDALDGWRLALDSAGDGADFSANAHAIGDALARVHSGLRQGLGEHRLDAAEISAFTEALGTRLNDAWNLARSAVGPYDVQIRNILAQLNQIKQVPSAQRIHGDLHLGQLLQQESKAALGWYILDFEGEPLRTLAERGRPDVTLRDVAGMLRSFDYAGAQAAATGTLSSAAGAQWAQNSGEAFVQGYESGSGQRIAIDSALFVALWLDKALYEVVYELQNRPDWVWVPVKAVRDLFESRESGVDMGLNKMAPLAVDAGILARIAGGTYYAPHSVLGAHLGDDGLVTVRTLRHLAESVLVVTGSGEYPMTHEHGGIWVAVVPAQEAGHVPDYRLDVAYADVVQRTDDPYRYLPTVGELDLHLIAEGRHETLWTVLGAHVQRYHSSLGEVSGVSFAVWVPAVQAVRVIGEFNGWDGRAHAMRSLGTSGIWELFIPDVAPGDCYKFEILTEHGEWLQKADPMAYGTEVPPLTASRVVESSYSFKDGDWMAQRALTDPHNSPMSAYEVHLGSWRPGLNYRELAKELVEYVQELGFTHVELMPVAEHPFGGSWGYQVTSYYAPTSRFGHPDDFRFLVDSLHQAGIGVIMDWVPAHFPKDEWALAKFNGGAQYEHSDPRLGEHPDWGTLIFDFGRNEVRNFLVANALYWLEEFHIDGLRVDAVASMLYLDYSREEGAWSPNRHGGRENLEAISFLQEMNATAYRRNPGVVTIAEESTAFPGVTAPTSGGGLGFGIKWNMGWMHDSLNYMAEDPVNRGWHHNQITFSLVYAFTENFLLPISHDEVVHGKGSLLRKMPGDRWQQLANLRAYLAFQWAHPGKQLIFMGTEFGQESEWSEQHGLDWWLAENPAHNGIQLLVKELNQSYAGTPALYELDNVPEGFTWLNGGDSENNVVSFVRRDKAGNPLVCIVNFSGVAYENHRVGLPAAGPWQEVLNTDLAVFGGSDVRNLGALVAEEKPWDGQNLSVQLRVPPLGALYLTPLEA</sequence>
<evidence type="ECO:0000256" key="7">
    <source>
        <dbReference type="ARBA" id="ARBA00022676"/>
    </source>
</evidence>
<dbReference type="FunFam" id="2.60.40.1180:FF:000002">
    <property type="entry name" value="1,4-alpha-glucan branching enzyme GlgB"/>
    <property type="match status" value="1"/>
</dbReference>
<dbReference type="FunFam" id="3.20.20.80:FF:000003">
    <property type="entry name" value="1,4-alpha-glucan branching enzyme GlgB"/>
    <property type="match status" value="1"/>
</dbReference>
<evidence type="ECO:0000256" key="2">
    <source>
        <dbReference type="ARBA" id="ARBA00004964"/>
    </source>
</evidence>
<reference evidence="17 18" key="1">
    <citation type="submission" date="2018-01" db="EMBL/GenBank/DDBJ databases">
        <title>Arthrobacter sp. nov., from glaciers in China.</title>
        <authorList>
            <person name="Liu Q."/>
            <person name="Xin Y.-H."/>
        </authorList>
    </citation>
    <scope>NUCLEOTIDE SEQUENCE [LARGE SCALE GENOMIC DNA]</scope>
    <source>
        <strain evidence="17 18">HLT2-12-2</strain>
    </source>
</reference>
<evidence type="ECO:0000256" key="10">
    <source>
        <dbReference type="ARBA" id="ARBA00022777"/>
    </source>
</evidence>
<evidence type="ECO:0000259" key="16">
    <source>
        <dbReference type="SMART" id="SM00642"/>
    </source>
</evidence>
<keyword evidence="18" id="KW-1185">Reference proteome</keyword>
<evidence type="ECO:0000256" key="12">
    <source>
        <dbReference type="ARBA" id="ARBA00023056"/>
    </source>
</evidence>
<keyword evidence="6 15" id="KW-0321">Glycogen metabolism</keyword>
<comment type="catalytic activity">
    <reaction evidence="1 15">
        <text>Transfers a segment of a (1-&gt;4)-alpha-D-glucan chain to a primary hydroxy group in a similar glucan chain.</text>
        <dbReference type="EC" id="2.4.1.18"/>
    </reaction>
</comment>
<evidence type="ECO:0000256" key="9">
    <source>
        <dbReference type="ARBA" id="ARBA00022741"/>
    </source>
</evidence>
<dbReference type="Gene3D" id="2.60.40.10">
    <property type="entry name" value="Immunoglobulins"/>
    <property type="match status" value="2"/>
</dbReference>
<dbReference type="Proteomes" id="UP000237061">
    <property type="component" value="Unassembled WGS sequence"/>
</dbReference>
<evidence type="ECO:0000313" key="18">
    <source>
        <dbReference type="Proteomes" id="UP000237061"/>
    </source>
</evidence>
<dbReference type="HAMAP" id="MF_00685">
    <property type="entry name" value="GlgB"/>
    <property type="match status" value="1"/>
</dbReference>
<name>A0A2S3ZR85_ARTGL</name>
<dbReference type="InterPro" id="IPR006047">
    <property type="entry name" value="GH13_cat_dom"/>
</dbReference>
<dbReference type="AlphaFoldDB" id="A0A2S3ZR85"/>
<evidence type="ECO:0000256" key="1">
    <source>
        <dbReference type="ARBA" id="ARBA00000826"/>
    </source>
</evidence>
<evidence type="ECO:0000256" key="13">
    <source>
        <dbReference type="ARBA" id="ARBA00023277"/>
    </source>
</evidence>
<accession>A0A2S3ZR85</accession>
<dbReference type="RefSeq" id="WP_103467602.1">
    <property type="nucleotide sequence ID" value="NZ_PPXC01000027.1"/>
</dbReference>
<comment type="caution">
    <text evidence="17">The sequence shown here is derived from an EMBL/GenBank/DDBJ whole genome shotgun (WGS) entry which is preliminary data.</text>
</comment>
<comment type="pathway">
    <text evidence="2 15">Glycan biosynthesis; glycogen biosynthesis.</text>
</comment>
<evidence type="ECO:0000256" key="3">
    <source>
        <dbReference type="ARBA" id="ARBA00006219"/>
    </source>
</evidence>
<dbReference type="Pfam" id="PF18085">
    <property type="entry name" value="Mak_N_cap"/>
    <property type="match status" value="1"/>
</dbReference>
<keyword evidence="8 15" id="KW-0808">Transferase</keyword>
<dbReference type="InterPro" id="IPR004193">
    <property type="entry name" value="Glyco_hydro_13_N"/>
</dbReference>
<keyword evidence="7 15" id="KW-0328">Glycosyltransferase</keyword>
<keyword evidence="9" id="KW-0547">Nucleotide-binding</keyword>
<dbReference type="EC" id="2.4.1.18" evidence="15"/>
<dbReference type="UniPathway" id="UPA00164"/>
<dbReference type="EMBL" id="PPXC01000027">
    <property type="protein sequence ID" value="POH71619.1"/>
    <property type="molecule type" value="Genomic_DNA"/>
</dbReference>
<dbReference type="CDD" id="cd11322">
    <property type="entry name" value="AmyAc_Glg_BE"/>
    <property type="match status" value="1"/>
</dbReference>
<dbReference type="NCBIfam" id="NF003811">
    <property type="entry name" value="PRK05402.1"/>
    <property type="match status" value="1"/>
</dbReference>
<organism evidence="17 18">
    <name type="scientific">Arthrobacter glacialis</name>
    <dbReference type="NCBI Taxonomy" id="1664"/>
    <lineage>
        <taxon>Bacteria</taxon>
        <taxon>Bacillati</taxon>
        <taxon>Actinomycetota</taxon>
        <taxon>Actinomycetes</taxon>
        <taxon>Micrococcales</taxon>
        <taxon>Micrococcaceae</taxon>
        <taxon>Arthrobacter</taxon>
    </lineage>
</organism>
<dbReference type="SMART" id="SM00642">
    <property type="entry name" value="Aamy"/>
    <property type="match status" value="1"/>
</dbReference>
<dbReference type="Gene3D" id="3.20.20.80">
    <property type="entry name" value="Glycosidases"/>
    <property type="match status" value="1"/>
</dbReference>
<dbReference type="InterPro" id="IPR006407">
    <property type="entry name" value="GlgB"/>
</dbReference>
<evidence type="ECO:0000256" key="5">
    <source>
        <dbReference type="ARBA" id="ARBA00011245"/>
    </source>
</evidence>
<keyword evidence="13 15" id="KW-0119">Carbohydrate metabolism</keyword>
<keyword evidence="12 15" id="KW-0320">Glycogen biosynthesis</keyword>
<dbReference type="InterPro" id="IPR014756">
    <property type="entry name" value="Ig_E-set"/>
</dbReference>
<dbReference type="PANTHER" id="PTHR43651:SF3">
    <property type="entry name" value="1,4-ALPHA-GLUCAN-BRANCHING ENZYME"/>
    <property type="match status" value="1"/>
</dbReference>
<evidence type="ECO:0000256" key="11">
    <source>
        <dbReference type="ARBA" id="ARBA00022840"/>
    </source>
</evidence>
<keyword evidence="10" id="KW-0418">Kinase</keyword>
<feature type="active site" description="Proton donor" evidence="15">
    <location>
        <position position="969"/>
    </location>
</feature>
<dbReference type="SUPFAM" id="SSF51011">
    <property type="entry name" value="Glycosyl hydrolase domain"/>
    <property type="match status" value="1"/>
</dbReference>
<evidence type="ECO:0000256" key="14">
    <source>
        <dbReference type="ARBA" id="ARBA00049067"/>
    </source>
</evidence>
<dbReference type="GO" id="GO:0005524">
    <property type="term" value="F:ATP binding"/>
    <property type="evidence" value="ECO:0007669"/>
    <property type="project" value="UniProtKB-KW"/>
</dbReference>
<dbReference type="Gene3D" id="2.60.40.1180">
    <property type="entry name" value="Golgi alpha-mannosidase II"/>
    <property type="match status" value="1"/>
</dbReference>
<dbReference type="InterPro" id="IPR011009">
    <property type="entry name" value="Kinase-like_dom_sf"/>
</dbReference>
<dbReference type="InterPro" id="IPR044143">
    <property type="entry name" value="GlgB_N_E_set_prok"/>
</dbReference>
<dbReference type="InterPro" id="IPR013783">
    <property type="entry name" value="Ig-like_fold"/>
</dbReference>
<dbReference type="InterPro" id="IPR017853">
    <property type="entry name" value="GH"/>
</dbReference>
<dbReference type="InterPro" id="IPR013780">
    <property type="entry name" value="Glyco_hydro_b"/>
</dbReference>
<dbReference type="GO" id="GO:0005829">
    <property type="term" value="C:cytosol"/>
    <property type="evidence" value="ECO:0007669"/>
    <property type="project" value="TreeGrafter"/>
</dbReference>
<comment type="catalytic activity">
    <reaction evidence="14">
        <text>D-maltose + ATP = alpha-maltose 1-phosphate + ADP + H(+)</text>
        <dbReference type="Rhea" id="RHEA:31915"/>
        <dbReference type="ChEBI" id="CHEBI:15378"/>
        <dbReference type="ChEBI" id="CHEBI:17306"/>
        <dbReference type="ChEBI" id="CHEBI:30616"/>
        <dbReference type="ChEBI" id="CHEBI:63576"/>
        <dbReference type="ChEBI" id="CHEBI:456216"/>
        <dbReference type="EC" id="2.7.1.175"/>
    </reaction>
</comment>